<dbReference type="WBParaSite" id="SMUV_0000165901-mRNA-1">
    <property type="protein sequence ID" value="SMUV_0000165901-mRNA-1"/>
    <property type="gene ID" value="SMUV_0000165901"/>
</dbReference>
<dbReference type="Proteomes" id="UP000046393">
    <property type="component" value="Unplaced"/>
</dbReference>
<dbReference type="InterPro" id="IPR056579">
    <property type="entry name" value="Ufl1_N"/>
</dbReference>
<organism evidence="5 6">
    <name type="scientific">Syphacia muris</name>
    <dbReference type="NCBI Taxonomy" id="451379"/>
    <lineage>
        <taxon>Eukaryota</taxon>
        <taxon>Metazoa</taxon>
        <taxon>Ecdysozoa</taxon>
        <taxon>Nematoda</taxon>
        <taxon>Chromadorea</taxon>
        <taxon>Rhabditida</taxon>
        <taxon>Spirurina</taxon>
        <taxon>Oxyuridomorpha</taxon>
        <taxon>Oxyuroidea</taxon>
        <taxon>Oxyuridae</taxon>
        <taxon>Syphacia</taxon>
    </lineage>
</organism>
<comment type="function">
    <text evidence="1">E3 UFM1-protein ligase that mediates ufmylation of target proteins.</text>
</comment>
<reference evidence="6" key="1">
    <citation type="submission" date="2017-02" db="UniProtKB">
        <authorList>
            <consortium name="WormBaseParasite"/>
        </authorList>
    </citation>
    <scope>IDENTIFICATION</scope>
</reference>
<feature type="domain" description="E3 UFM1-protein ligase 1-like N-terminal" evidence="4">
    <location>
        <begin position="7"/>
        <end position="196"/>
    </location>
</feature>
<dbReference type="PANTHER" id="PTHR31057:SF0">
    <property type="entry name" value="E3 UFM1-PROTEIN LIGASE 1"/>
    <property type="match status" value="1"/>
</dbReference>
<evidence type="ECO:0000259" key="4">
    <source>
        <dbReference type="Pfam" id="PF09743"/>
    </source>
</evidence>
<dbReference type="GO" id="GO:0034976">
    <property type="term" value="P:response to endoplasmic reticulum stress"/>
    <property type="evidence" value="ECO:0007669"/>
    <property type="project" value="TreeGrafter"/>
</dbReference>
<accession>A0A0N5ABY3</accession>
<dbReference type="GO" id="GO:0061666">
    <property type="term" value="F:UFM1 ligase activity"/>
    <property type="evidence" value="ECO:0007669"/>
    <property type="project" value="InterPro"/>
</dbReference>
<name>A0A0N5ABY3_9BILA</name>
<dbReference type="GO" id="GO:0005789">
    <property type="term" value="C:endoplasmic reticulum membrane"/>
    <property type="evidence" value="ECO:0007669"/>
    <property type="project" value="TreeGrafter"/>
</dbReference>
<dbReference type="InterPro" id="IPR018611">
    <property type="entry name" value="Ufl1"/>
</dbReference>
<dbReference type="STRING" id="451379.A0A0N5ABY3"/>
<protein>
    <recommendedName>
        <fullName evidence="2">E3 UFM1-protein ligase 1 homolog</fullName>
    </recommendedName>
    <alternativeName>
        <fullName evidence="3">E3 UFM1-protein transferase 1 homolog</fullName>
    </alternativeName>
</protein>
<dbReference type="AlphaFoldDB" id="A0A0N5ABY3"/>
<evidence type="ECO:0000313" key="5">
    <source>
        <dbReference type="Proteomes" id="UP000046393"/>
    </source>
</evidence>
<evidence type="ECO:0000256" key="1">
    <source>
        <dbReference type="ARBA" id="ARBA00003950"/>
    </source>
</evidence>
<dbReference type="GO" id="GO:1990592">
    <property type="term" value="P:protein K69-linked ufmylation"/>
    <property type="evidence" value="ECO:0007669"/>
    <property type="project" value="TreeGrafter"/>
</dbReference>
<evidence type="ECO:0000256" key="2">
    <source>
        <dbReference type="ARBA" id="ARBA00014160"/>
    </source>
</evidence>
<dbReference type="GO" id="GO:0032434">
    <property type="term" value="P:regulation of proteasomal ubiquitin-dependent protein catabolic process"/>
    <property type="evidence" value="ECO:0007669"/>
    <property type="project" value="TreeGrafter"/>
</dbReference>
<evidence type="ECO:0000313" key="6">
    <source>
        <dbReference type="WBParaSite" id="SMUV_0000165901-mRNA-1"/>
    </source>
</evidence>
<keyword evidence="5" id="KW-1185">Reference proteome</keyword>
<dbReference type="PANTHER" id="PTHR31057">
    <property type="entry name" value="E3 UFM1-PROTEIN LIGASE 1"/>
    <property type="match status" value="1"/>
</dbReference>
<evidence type="ECO:0000256" key="3">
    <source>
        <dbReference type="ARBA" id="ARBA00030452"/>
    </source>
</evidence>
<proteinExistence type="predicted"/>
<sequence>MPTTWADIQRLAADLQRVQLTEGSKRISEKNCVEIMSRLLATKAVDIVFTTDGRAYVTKKHLMTEIKNECLGNDGRISLSDLSRALNIDYEHIENAVKVILKQSDSFELFNAELISKKYVENISDEVNKKLSKLGVLSTSQLAKTWDLPTDVLNDLVLNEVGIKINAFRDDDKIYTIEYLEFQKNLLRAVVNSLTR</sequence>
<dbReference type="Pfam" id="PF09743">
    <property type="entry name" value="E3_UFM1_ligase"/>
    <property type="match status" value="1"/>
</dbReference>